<organism evidence="3 4">
    <name type="scientific">Gordonibacter urolithinfaciens</name>
    <dbReference type="NCBI Taxonomy" id="1335613"/>
    <lineage>
        <taxon>Bacteria</taxon>
        <taxon>Bacillati</taxon>
        <taxon>Actinomycetota</taxon>
        <taxon>Coriobacteriia</taxon>
        <taxon>Eggerthellales</taxon>
        <taxon>Eggerthellaceae</taxon>
        <taxon>Gordonibacter</taxon>
    </lineage>
</organism>
<dbReference type="AlphaFoldDB" id="A0A423UL41"/>
<feature type="transmembrane region" description="Helical" evidence="2">
    <location>
        <begin position="185"/>
        <end position="204"/>
    </location>
</feature>
<feature type="transmembrane region" description="Helical" evidence="2">
    <location>
        <begin position="423"/>
        <end position="442"/>
    </location>
</feature>
<dbReference type="InterPro" id="IPR030191">
    <property type="entry name" value="CodB"/>
</dbReference>
<reference evidence="4" key="1">
    <citation type="submission" date="2018-05" db="EMBL/GenBank/DDBJ databases">
        <title>Genome Sequencing of selected type strains of the family Eggerthellaceae.</title>
        <authorList>
            <person name="Danylec N."/>
            <person name="Stoll D.A."/>
            <person name="Doetsch A."/>
            <person name="Huch M."/>
        </authorList>
    </citation>
    <scope>NUCLEOTIDE SEQUENCE [LARGE SCALE GENOMIC DNA]</scope>
    <source>
        <strain evidence="4">DSM 27213</strain>
    </source>
</reference>
<protein>
    <submittedName>
        <fullName evidence="3">Cytosine/purine permease NCS1 family protein</fullName>
    </submittedName>
</protein>
<feature type="region of interest" description="Disordered" evidence="1">
    <location>
        <begin position="1"/>
        <end position="22"/>
    </location>
</feature>
<feature type="transmembrane region" description="Helical" evidence="2">
    <location>
        <begin position="123"/>
        <end position="148"/>
    </location>
</feature>
<feature type="transmembrane region" description="Helical" evidence="2">
    <location>
        <begin position="302"/>
        <end position="325"/>
    </location>
</feature>
<feature type="transmembrane region" description="Helical" evidence="2">
    <location>
        <begin position="154"/>
        <end position="173"/>
    </location>
</feature>
<dbReference type="PANTHER" id="PTHR30569:SF0">
    <property type="entry name" value="CYTOSINE PERMEASE"/>
    <property type="match status" value="1"/>
</dbReference>
<keyword evidence="2" id="KW-0812">Transmembrane</keyword>
<feature type="transmembrane region" description="Helical" evidence="2">
    <location>
        <begin position="66"/>
        <end position="93"/>
    </location>
</feature>
<keyword evidence="2" id="KW-0472">Membrane</keyword>
<dbReference type="GO" id="GO:0005886">
    <property type="term" value="C:plasma membrane"/>
    <property type="evidence" value="ECO:0007669"/>
    <property type="project" value="TreeGrafter"/>
</dbReference>
<proteinExistence type="predicted"/>
<evidence type="ECO:0000256" key="1">
    <source>
        <dbReference type="SAM" id="MobiDB-lite"/>
    </source>
</evidence>
<comment type="caution">
    <text evidence="3">The sequence shown here is derived from an EMBL/GenBank/DDBJ whole genome shotgun (WGS) entry which is preliminary data.</text>
</comment>
<evidence type="ECO:0000313" key="3">
    <source>
        <dbReference type="EMBL" id="ROT90446.1"/>
    </source>
</evidence>
<evidence type="ECO:0000256" key="2">
    <source>
        <dbReference type="SAM" id="Phobius"/>
    </source>
</evidence>
<gene>
    <name evidence="3" type="ORF">DMP12_05360</name>
</gene>
<evidence type="ECO:0000313" key="4">
    <source>
        <dbReference type="Proteomes" id="UP000285258"/>
    </source>
</evidence>
<feature type="transmembrane region" description="Helical" evidence="2">
    <location>
        <begin position="382"/>
        <end position="403"/>
    </location>
</feature>
<keyword evidence="2" id="KW-1133">Transmembrane helix</keyword>
<accession>A0A423UL41</accession>
<feature type="transmembrane region" description="Helical" evidence="2">
    <location>
        <begin position="224"/>
        <end position="244"/>
    </location>
</feature>
<dbReference type="RefSeq" id="WP_096226709.1">
    <property type="nucleotide sequence ID" value="NZ_CP168029.1"/>
</dbReference>
<dbReference type="Proteomes" id="UP000285258">
    <property type="component" value="Unassembled WGS sequence"/>
</dbReference>
<name>A0A423UL41_9ACTN</name>
<dbReference type="GO" id="GO:0015209">
    <property type="term" value="F:cytosine transmembrane transporter activity"/>
    <property type="evidence" value="ECO:0007669"/>
    <property type="project" value="InterPro"/>
</dbReference>
<sequence>MKETPVAGKAPNEVKAPARGRAPDAAGKASLFERVPDAARLAWPDIAAILSGVVSSLSKLMGGGIVAFYAGCQLGGVAMAITFALSFVLTYLVGKITFREGLPNNVVSRLYIFGTKGSAAGSLVWIFLLVGVLAVGTVQLGNAILFAFGWSEEWMRWALFAGISCVWVLMALFGTKAIARMNAVFVVALFAVMGYVVYLVAANGQMGDALTHGVLIPGVEVGEGFAYGVNYAIMTSGLLALFAADFTRFARRERDLVPISLVGSLFAVVTYLFGALITYFGFEQSAAYFSTMGYDAAGAAHAAITNPGVSLVLAAGGVGLAIICLSQMKVETSNSIGGANAVSNLFDSLFGVKLSWPAAVVVANAIGLLFILGGILDQVNAFMSFGSILTISWCVLLVTDYYLVRGPMRIGSRGLPLDQVESVNWRGVATIAVVSAVNGVLYATGAVAVPFVTTAPMTAALYVALSWLARGRVRARESARGAVAGERAEGAPAAAGAAPRGEDAAAAAE</sequence>
<dbReference type="EMBL" id="QIBW01000005">
    <property type="protein sequence ID" value="ROT90446.1"/>
    <property type="molecule type" value="Genomic_DNA"/>
</dbReference>
<feature type="region of interest" description="Disordered" evidence="1">
    <location>
        <begin position="482"/>
        <end position="509"/>
    </location>
</feature>
<feature type="transmembrane region" description="Helical" evidence="2">
    <location>
        <begin position="448"/>
        <end position="469"/>
    </location>
</feature>
<dbReference type="PANTHER" id="PTHR30569">
    <property type="entry name" value="CYTOSINE TRANSPORTER CODB"/>
    <property type="match status" value="1"/>
</dbReference>
<feature type="transmembrane region" description="Helical" evidence="2">
    <location>
        <begin position="256"/>
        <end position="282"/>
    </location>
</feature>
<feature type="transmembrane region" description="Helical" evidence="2">
    <location>
        <begin position="354"/>
        <end position="376"/>
    </location>
</feature>
<dbReference type="Gene3D" id="1.10.4160.10">
    <property type="entry name" value="Hydantoin permease"/>
    <property type="match status" value="1"/>
</dbReference>